<dbReference type="InterPro" id="IPR037069">
    <property type="entry name" value="AcylCoA_DH/ox_N_sf"/>
</dbReference>
<dbReference type="FunFam" id="1.20.140.10:FF:000004">
    <property type="entry name" value="Acyl-CoA dehydrogenase FadE25"/>
    <property type="match status" value="1"/>
</dbReference>
<dbReference type="RefSeq" id="WP_026850456.1">
    <property type="nucleotide sequence ID" value="NZ_CP011454.1"/>
</dbReference>
<dbReference type="Gene3D" id="1.10.540.10">
    <property type="entry name" value="Acyl-CoA dehydrogenase/oxidase, N-terminal domain"/>
    <property type="match status" value="1"/>
</dbReference>
<dbReference type="Gene3D" id="1.20.140.10">
    <property type="entry name" value="Butyryl-CoA Dehydrogenase, subunit A, domain 3"/>
    <property type="match status" value="1"/>
</dbReference>
<dbReference type="KEGG" id="gph:GEMMAAP_07305"/>
<evidence type="ECO:0000313" key="13">
    <source>
        <dbReference type="Proteomes" id="UP000076404"/>
    </source>
</evidence>
<feature type="domain" description="Acyl-CoA dehydrogenase/oxidase N-terminal" evidence="11">
    <location>
        <begin position="7"/>
        <end position="119"/>
    </location>
</feature>
<evidence type="ECO:0000256" key="1">
    <source>
        <dbReference type="ARBA" id="ARBA00001974"/>
    </source>
</evidence>
<dbReference type="eggNOG" id="COG1960">
    <property type="taxonomic scope" value="Bacteria"/>
</dbReference>
<dbReference type="GO" id="GO:0003995">
    <property type="term" value="F:acyl-CoA dehydrogenase activity"/>
    <property type="evidence" value="ECO:0007669"/>
    <property type="project" value="InterPro"/>
</dbReference>
<dbReference type="Pfam" id="PF00441">
    <property type="entry name" value="Acyl-CoA_dh_1"/>
    <property type="match status" value="1"/>
</dbReference>
<feature type="domain" description="Acyl-CoA oxidase/dehydrogenase middle" evidence="10">
    <location>
        <begin position="123"/>
        <end position="221"/>
    </location>
</feature>
<dbReference type="EC" id="1.3.8.10" evidence="6"/>
<evidence type="ECO:0000256" key="6">
    <source>
        <dbReference type="ARBA" id="ARBA00066362"/>
    </source>
</evidence>
<sequence>MSLIQLTDTQRDIQQLARDYAQRELVALAGERDRESRFDRVMITQMAEMGFLGMLIPEQYDGLGLDAQSYLLALEEIAVGDATAAVTLSVHNSLPTQMILNFGNDAQRAQFLPPMARGELLGAFALSEPEAGSDAASLRTQAIRDGDSWVLNGTKAWVSHGNEAGVILCMARTDSSDARKGTKGISTFILTPDLPGFHLTKKENKMGLRASPTLQIVLDNCRVPADRLLGDEGKGLTYALGSLDHGRLGIAAQAIGIARAALEASIKYVGERKQFGKNIGEFQAIQFKIADMATRITASRTLLHAAAAAKERGEKITRFSSMAKLFATETAMWVTTQAVQIHGGYGYVTDYPVERHMRDAKVTEIYEGTSEIQRIVISRETLAAAAAADGSLPD</sequence>
<dbReference type="OrthoDB" id="5510711at2"/>
<keyword evidence="5 8" id="KW-0560">Oxidoreductase</keyword>
<dbReference type="InterPro" id="IPR009075">
    <property type="entry name" value="AcylCo_DH/oxidase_C"/>
</dbReference>
<dbReference type="Proteomes" id="UP000076404">
    <property type="component" value="Chromosome"/>
</dbReference>
<evidence type="ECO:0000256" key="7">
    <source>
        <dbReference type="ARBA" id="ARBA00072305"/>
    </source>
</evidence>
<evidence type="ECO:0000259" key="11">
    <source>
        <dbReference type="Pfam" id="PF02771"/>
    </source>
</evidence>
<proteinExistence type="inferred from homology"/>
<evidence type="ECO:0000256" key="2">
    <source>
        <dbReference type="ARBA" id="ARBA00009347"/>
    </source>
</evidence>
<keyword evidence="4 8" id="KW-0274">FAD</keyword>
<dbReference type="InterPro" id="IPR046373">
    <property type="entry name" value="Acyl-CoA_Oxase/DH_mid-dom_sf"/>
</dbReference>
<dbReference type="InterPro" id="IPR013786">
    <property type="entry name" value="AcylCoA_DH/ox_N"/>
</dbReference>
<dbReference type="PROSITE" id="PS00072">
    <property type="entry name" value="ACYL_COA_DH_1"/>
    <property type="match status" value="1"/>
</dbReference>
<dbReference type="STRING" id="1379270.GEMMAAP_07305"/>
<dbReference type="InterPro" id="IPR009100">
    <property type="entry name" value="AcylCoA_DH/oxidase_NM_dom_sf"/>
</dbReference>
<dbReference type="Gene3D" id="2.40.110.10">
    <property type="entry name" value="Butyryl-CoA Dehydrogenase, subunit A, domain 2"/>
    <property type="match status" value="1"/>
</dbReference>
<comment type="cofactor">
    <cofactor evidence="1 8">
        <name>FAD</name>
        <dbReference type="ChEBI" id="CHEBI:57692"/>
    </cofactor>
</comment>
<dbReference type="PANTHER" id="PTHR43884:SF12">
    <property type="entry name" value="ISOVALERYL-COA DEHYDROGENASE, MITOCHONDRIAL-RELATED"/>
    <property type="match status" value="1"/>
</dbReference>
<dbReference type="InterPro" id="IPR036250">
    <property type="entry name" value="AcylCo_DH-like_C"/>
</dbReference>
<accession>A0A143BJD7</accession>
<dbReference type="PROSITE" id="PS00073">
    <property type="entry name" value="ACYL_COA_DH_2"/>
    <property type="match status" value="1"/>
</dbReference>
<dbReference type="FunFam" id="2.40.110.10:FF:000001">
    <property type="entry name" value="Acyl-CoA dehydrogenase, mitochondrial"/>
    <property type="match status" value="1"/>
</dbReference>
<dbReference type="InterPro" id="IPR006091">
    <property type="entry name" value="Acyl-CoA_Oxase/DH_mid-dom"/>
</dbReference>
<dbReference type="AlphaFoldDB" id="A0A143BJD7"/>
<dbReference type="PANTHER" id="PTHR43884">
    <property type="entry name" value="ACYL-COA DEHYDROGENASE"/>
    <property type="match status" value="1"/>
</dbReference>
<protein>
    <recommendedName>
        <fullName evidence="7">Cyclohex-1-ene-1-carbonyl-CoA dehydrogenase</fullName>
        <ecNumber evidence="6">1.3.8.10</ecNumber>
    </recommendedName>
</protein>
<reference evidence="12 13" key="1">
    <citation type="journal article" date="2014" name="Proc. Natl. Acad. Sci. U.S.A.">
        <title>Functional type 2 photosynthetic reaction centers found in the rare bacterial phylum Gemmatimonadetes.</title>
        <authorList>
            <person name="Zeng Y."/>
            <person name="Feng F."/>
            <person name="Medova H."/>
            <person name="Dean J."/>
            <person name="Koblizek M."/>
        </authorList>
    </citation>
    <scope>NUCLEOTIDE SEQUENCE [LARGE SCALE GENOMIC DNA]</scope>
    <source>
        <strain evidence="12 13">AP64</strain>
    </source>
</reference>
<evidence type="ECO:0000256" key="3">
    <source>
        <dbReference type="ARBA" id="ARBA00022630"/>
    </source>
</evidence>
<dbReference type="FunFam" id="1.10.540.10:FF:000002">
    <property type="entry name" value="Acyl-CoA dehydrogenase FadE19"/>
    <property type="match status" value="1"/>
</dbReference>
<dbReference type="SUPFAM" id="SSF47203">
    <property type="entry name" value="Acyl-CoA dehydrogenase C-terminal domain-like"/>
    <property type="match status" value="1"/>
</dbReference>
<reference evidence="12 13" key="2">
    <citation type="journal article" date="2016" name="Environ. Microbiol. Rep.">
        <title>Metagenomic evidence for the presence of phototrophic Gemmatimonadetes bacteria in diverse environments.</title>
        <authorList>
            <person name="Zeng Y."/>
            <person name="Baumbach J."/>
            <person name="Barbosa E.G."/>
            <person name="Azevedo V."/>
            <person name="Zhang C."/>
            <person name="Koblizek M."/>
        </authorList>
    </citation>
    <scope>NUCLEOTIDE SEQUENCE [LARGE SCALE GENOMIC DNA]</scope>
    <source>
        <strain evidence="12 13">AP64</strain>
    </source>
</reference>
<keyword evidence="3 8" id="KW-0285">Flavoprotein</keyword>
<dbReference type="CDD" id="cd01158">
    <property type="entry name" value="SCAD_SBCAD"/>
    <property type="match status" value="1"/>
</dbReference>
<organism evidence="12 13">
    <name type="scientific">Gemmatimonas phototrophica</name>
    <dbReference type="NCBI Taxonomy" id="1379270"/>
    <lineage>
        <taxon>Bacteria</taxon>
        <taxon>Pseudomonadati</taxon>
        <taxon>Gemmatimonadota</taxon>
        <taxon>Gemmatimonadia</taxon>
        <taxon>Gemmatimonadales</taxon>
        <taxon>Gemmatimonadaceae</taxon>
        <taxon>Gemmatimonas</taxon>
    </lineage>
</organism>
<comment type="similarity">
    <text evidence="2 8">Belongs to the acyl-CoA dehydrogenase family.</text>
</comment>
<gene>
    <name evidence="12" type="ORF">GEMMAAP_07305</name>
</gene>
<dbReference type="GO" id="GO:0050660">
    <property type="term" value="F:flavin adenine dinucleotide binding"/>
    <property type="evidence" value="ECO:0007669"/>
    <property type="project" value="InterPro"/>
</dbReference>
<dbReference type="InterPro" id="IPR006089">
    <property type="entry name" value="Acyl-CoA_DH_CS"/>
</dbReference>
<feature type="domain" description="Acyl-CoA dehydrogenase/oxidase C-terminal" evidence="9">
    <location>
        <begin position="233"/>
        <end position="380"/>
    </location>
</feature>
<evidence type="ECO:0000256" key="8">
    <source>
        <dbReference type="RuleBase" id="RU362125"/>
    </source>
</evidence>
<evidence type="ECO:0000256" key="5">
    <source>
        <dbReference type="ARBA" id="ARBA00023002"/>
    </source>
</evidence>
<evidence type="ECO:0000256" key="4">
    <source>
        <dbReference type="ARBA" id="ARBA00022827"/>
    </source>
</evidence>
<keyword evidence="13" id="KW-1185">Reference proteome</keyword>
<evidence type="ECO:0000313" key="12">
    <source>
        <dbReference type="EMBL" id="AMW04703.1"/>
    </source>
</evidence>
<dbReference type="PIRSF" id="PIRSF016578">
    <property type="entry name" value="HsaA"/>
    <property type="match status" value="1"/>
</dbReference>
<evidence type="ECO:0000259" key="10">
    <source>
        <dbReference type="Pfam" id="PF02770"/>
    </source>
</evidence>
<name>A0A143BJD7_9BACT</name>
<evidence type="ECO:0000259" key="9">
    <source>
        <dbReference type="Pfam" id="PF00441"/>
    </source>
</evidence>
<dbReference type="Pfam" id="PF02770">
    <property type="entry name" value="Acyl-CoA_dh_M"/>
    <property type="match status" value="1"/>
</dbReference>
<dbReference type="SUPFAM" id="SSF56645">
    <property type="entry name" value="Acyl-CoA dehydrogenase NM domain-like"/>
    <property type="match status" value="1"/>
</dbReference>
<dbReference type="Pfam" id="PF02771">
    <property type="entry name" value="Acyl-CoA_dh_N"/>
    <property type="match status" value="1"/>
</dbReference>
<dbReference type="EMBL" id="CP011454">
    <property type="protein sequence ID" value="AMW04703.1"/>
    <property type="molecule type" value="Genomic_DNA"/>
</dbReference>